<dbReference type="Gene3D" id="1.10.1060.10">
    <property type="entry name" value="Alpha-helical ferredoxin"/>
    <property type="match status" value="1"/>
</dbReference>
<dbReference type="GO" id="GO:0051539">
    <property type="term" value="F:4 iron, 4 sulfur cluster binding"/>
    <property type="evidence" value="ECO:0007669"/>
    <property type="project" value="UniProtKB-KW"/>
</dbReference>
<keyword evidence="5" id="KW-0411">Iron-sulfur</keyword>
<accession>A0A0C3RJY4</accession>
<evidence type="ECO:0000256" key="1">
    <source>
        <dbReference type="ARBA" id="ARBA00022485"/>
    </source>
</evidence>
<dbReference type="Pfam" id="PF13183">
    <property type="entry name" value="Fer4_8"/>
    <property type="match status" value="1"/>
</dbReference>
<dbReference type="InterPro" id="IPR009051">
    <property type="entry name" value="Helical_ferredxn"/>
</dbReference>
<gene>
    <name evidence="7" type="ORF">BA92_01910</name>
    <name evidence="8" type="ORF">IE90_02865</name>
</gene>
<dbReference type="OrthoDB" id="9769677at2"/>
<keyword evidence="2" id="KW-0479">Metal-binding</keyword>
<evidence type="ECO:0000256" key="5">
    <source>
        <dbReference type="ARBA" id="ARBA00023014"/>
    </source>
</evidence>
<evidence type="ECO:0000256" key="3">
    <source>
        <dbReference type="ARBA" id="ARBA00023002"/>
    </source>
</evidence>
<dbReference type="PROSITE" id="PS51379">
    <property type="entry name" value="4FE4S_FER_2"/>
    <property type="match status" value="1"/>
</dbReference>
<dbReference type="Proteomes" id="UP000031980">
    <property type="component" value="Unassembled WGS sequence"/>
</dbReference>
<dbReference type="GO" id="GO:0005886">
    <property type="term" value="C:plasma membrane"/>
    <property type="evidence" value="ECO:0007669"/>
    <property type="project" value="TreeGrafter"/>
</dbReference>
<dbReference type="PANTHER" id="PTHR43255:SF1">
    <property type="entry name" value="IRON-SULFUR-BINDING OXIDOREDUCTASE FADF-RELATED"/>
    <property type="match status" value="1"/>
</dbReference>
<dbReference type="GO" id="GO:0016491">
    <property type="term" value="F:oxidoreductase activity"/>
    <property type="evidence" value="ECO:0007669"/>
    <property type="project" value="UniProtKB-KW"/>
</dbReference>
<sequence>MSEILKKLREDIHFIEGMNSCMNCGVCTAICPAAEFYNYDPRMIVETVQRGDEKEIENLLKSDTIWYCGECMSCKTRCPRCNTPGLIIMALRRASQELGYFVYSEKGRQQYALKHVIGESVLKRGYCVTPDLVKPEMHPEQGPVWEWIYEHLDDVYDRLHSNYRKPGAGAMREINAESMQELREIFNVTGGTEFMNHIEQCSRDKAKETGTDLEESYFLKTYMENSNNHQ</sequence>
<keyword evidence="3" id="KW-0560">Oxidoreductase</keyword>
<evidence type="ECO:0000313" key="8">
    <source>
        <dbReference type="EMBL" id="KIO46977.1"/>
    </source>
</evidence>
<evidence type="ECO:0000313" key="9">
    <source>
        <dbReference type="Proteomes" id="UP000031937"/>
    </source>
</evidence>
<dbReference type="PROSITE" id="PS00198">
    <property type="entry name" value="4FE4S_FER_1"/>
    <property type="match status" value="2"/>
</dbReference>
<organism evidence="7 10">
    <name type="scientific">Sanguibacteroides justesenii</name>
    <dbReference type="NCBI Taxonomy" id="1547597"/>
    <lineage>
        <taxon>Bacteria</taxon>
        <taxon>Pseudomonadati</taxon>
        <taxon>Bacteroidota</taxon>
        <taxon>Bacteroidia</taxon>
        <taxon>Bacteroidales</taxon>
        <taxon>Porphyromonadaceae</taxon>
        <taxon>Sanguibacteroides</taxon>
    </lineage>
</organism>
<dbReference type="InterPro" id="IPR017900">
    <property type="entry name" value="4Fe4S_Fe_S_CS"/>
</dbReference>
<name>A0A0C3RJY4_9PORP</name>
<dbReference type="PANTHER" id="PTHR43255">
    <property type="entry name" value="IRON-SULFUR-BINDING OXIDOREDUCTASE FADF-RELATED-RELATED"/>
    <property type="match status" value="1"/>
</dbReference>
<keyword evidence="1" id="KW-0004">4Fe-4S</keyword>
<reference evidence="8 9" key="2">
    <citation type="submission" date="2014-07" db="EMBL/GenBank/DDBJ databases">
        <title>Porphyromonadaceae bacterium OUH 334697 = ATCC BAA-2682 = DSM 28341 draft genome.</title>
        <authorList>
            <person name="Sydenham T.V."/>
            <person name="Hasman H."/>
            <person name="Justesen U.S."/>
        </authorList>
    </citation>
    <scope>NUCLEOTIDE SEQUENCE [LARGE SCALE GENOMIC DNA]</scope>
    <source>
        <strain evidence="8 9">OUH 334697</strain>
    </source>
</reference>
<dbReference type="GO" id="GO:0046872">
    <property type="term" value="F:metal ion binding"/>
    <property type="evidence" value="ECO:0007669"/>
    <property type="project" value="UniProtKB-KW"/>
</dbReference>
<comment type="caution">
    <text evidence="7">The sequence shown here is derived from an EMBL/GenBank/DDBJ whole genome shotgun (WGS) entry which is preliminary data.</text>
</comment>
<reference evidence="7 10" key="1">
    <citation type="submission" date="2014-07" db="EMBL/GenBank/DDBJ databases">
        <title>Porphyromonadaceae bacterium OUH 308042 = ATCC BAA-2681 = DSM 28342 draft genome.</title>
        <authorList>
            <person name="Sydenham T.V."/>
            <person name="Hasman H."/>
            <person name="Justensen U.S."/>
        </authorList>
    </citation>
    <scope>NUCLEOTIDE SEQUENCE [LARGE SCALE GENOMIC DNA]</scope>
    <source>
        <strain evidence="7 10">OUH 308042</strain>
    </source>
</reference>
<evidence type="ECO:0000313" key="7">
    <source>
        <dbReference type="EMBL" id="KIO46644.1"/>
    </source>
</evidence>
<dbReference type="SUPFAM" id="SSF46548">
    <property type="entry name" value="alpha-helical ferredoxin"/>
    <property type="match status" value="1"/>
</dbReference>
<evidence type="ECO:0000313" key="10">
    <source>
        <dbReference type="Proteomes" id="UP000031980"/>
    </source>
</evidence>
<dbReference type="Proteomes" id="UP000031937">
    <property type="component" value="Unassembled WGS sequence"/>
</dbReference>
<evidence type="ECO:0000256" key="2">
    <source>
        <dbReference type="ARBA" id="ARBA00022723"/>
    </source>
</evidence>
<dbReference type="EMBL" id="JPIU01000025">
    <property type="protein sequence ID" value="KIO46644.1"/>
    <property type="molecule type" value="Genomic_DNA"/>
</dbReference>
<dbReference type="InterPro" id="IPR017896">
    <property type="entry name" value="4Fe4S_Fe-S-bd"/>
</dbReference>
<evidence type="ECO:0000259" key="6">
    <source>
        <dbReference type="PROSITE" id="PS51379"/>
    </source>
</evidence>
<proteinExistence type="predicted"/>
<feature type="domain" description="4Fe-4S ferredoxin-type" evidence="6">
    <location>
        <begin position="11"/>
        <end position="42"/>
    </location>
</feature>
<protein>
    <recommendedName>
        <fullName evidence="6">4Fe-4S ferredoxin-type domain-containing protein</fullName>
    </recommendedName>
</protein>
<dbReference type="RefSeq" id="WP_041502388.1">
    <property type="nucleotide sequence ID" value="NZ_JPIT01000008.1"/>
</dbReference>
<keyword evidence="4" id="KW-0408">Iron</keyword>
<dbReference type="InterPro" id="IPR051460">
    <property type="entry name" value="HdrC_iron-sulfur_subunit"/>
</dbReference>
<dbReference type="AlphaFoldDB" id="A0A0C3RJY4"/>
<evidence type="ECO:0000256" key="4">
    <source>
        <dbReference type="ARBA" id="ARBA00023004"/>
    </source>
</evidence>
<keyword evidence="10" id="KW-1185">Reference proteome</keyword>
<dbReference type="EMBL" id="JPIT01000008">
    <property type="protein sequence ID" value="KIO46977.1"/>
    <property type="molecule type" value="Genomic_DNA"/>
</dbReference>